<gene>
    <name evidence="8" type="primary">bdbD</name>
    <name evidence="8" type="ORF">C10C_0198</name>
</gene>
<feature type="transmembrane region" description="Helical" evidence="6">
    <location>
        <begin position="40"/>
        <end position="57"/>
    </location>
</feature>
<evidence type="ECO:0000256" key="4">
    <source>
        <dbReference type="ARBA" id="ARBA00023157"/>
    </source>
</evidence>
<keyword evidence="4" id="KW-1015">Disulfide bond</keyword>
<name>A0A2R8FAD1_9CHLA</name>
<dbReference type="AlphaFoldDB" id="A0A2R8FAD1"/>
<accession>A0A2R8FAD1</accession>
<keyword evidence="9" id="KW-1185">Reference proteome</keyword>
<keyword evidence="6" id="KW-0472">Membrane</keyword>
<evidence type="ECO:0000256" key="5">
    <source>
        <dbReference type="ARBA" id="ARBA00023284"/>
    </source>
</evidence>
<dbReference type="InterPro" id="IPR012336">
    <property type="entry name" value="Thioredoxin-like_fold"/>
</dbReference>
<dbReference type="PANTHER" id="PTHR13887:SF14">
    <property type="entry name" value="DISULFIDE BOND FORMATION PROTEIN D"/>
    <property type="match status" value="1"/>
</dbReference>
<keyword evidence="5" id="KW-0676">Redox-active center</keyword>
<dbReference type="PANTHER" id="PTHR13887">
    <property type="entry name" value="GLUTATHIONE S-TRANSFERASE KAPPA"/>
    <property type="match status" value="1"/>
</dbReference>
<dbReference type="GO" id="GO:0016853">
    <property type="term" value="F:isomerase activity"/>
    <property type="evidence" value="ECO:0007669"/>
    <property type="project" value="UniProtKB-KW"/>
</dbReference>
<evidence type="ECO:0000256" key="2">
    <source>
        <dbReference type="ARBA" id="ARBA00022729"/>
    </source>
</evidence>
<comment type="similarity">
    <text evidence="1">Belongs to the thioredoxin family. DsbA subfamily.</text>
</comment>
<dbReference type="EMBL" id="LT993738">
    <property type="protein sequence ID" value="SPN73378.1"/>
    <property type="molecule type" value="Genomic_DNA"/>
</dbReference>
<proteinExistence type="inferred from homology"/>
<evidence type="ECO:0000256" key="1">
    <source>
        <dbReference type="ARBA" id="ARBA00005791"/>
    </source>
</evidence>
<keyword evidence="6" id="KW-1133">Transmembrane helix</keyword>
<keyword evidence="8" id="KW-0413">Isomerase</keyword>
<feature type="domain" description="Thioredoxin-like fold" evidence="7">
    <location>
        <begin position="78"/>
        <end position="254"/>
    </location>
</feature>
<dbReference type="Proteomes" id="UP000244926">
    <property type="component" value="Chromosome I"/>
</dbReference>
<dbReference type="Gene3D" id="3.40.30.10">
    <property type="entry name" value="Glutaredoxin"/>
    <property type="match status" value="1"/>
</dbReference>
<keyword evidence="6" id="KW-0812">Transmembrane</keyword>
<protein>
    <submittedName>
        <fullName evidence="8">Thiol-disulfide oxidoreductase D,Protein-disulfide isomerase</fullName>
    </submittedName>
</protein>
<evidence type="ECO:0000259" key="7">
    <source>
        <dbReference type="Pfam" id="PF13462"/>
    </source>
</evidence>
<sequence>MSKLVSFYYFTKENSFEFYLFCSIDGLRNSPSRGPLNKKILVLSTAMFFIVCLGFILHKKHGILPPKAHIPTNAKHFPTIGNPYAPINITVFEEPSCSACAEFTTEVFPLLKKHYIDTGEISFTLIPVCFIRGSKPAAQALLCIYHHDPRQADIDAYMEYFHRILTYPKDEGSHWATPEVLAKLAEGLKTNSGRSINAKGLEQCVASGQYNEQLKKNNLYGSQVLGGQLATPTAVVGDYLIEDPTFHEIERVIQHIRQLQAAEGDYND</sequence>
<evidence type="ECO:0000256" key="6">
    <source>
        <dbReference type="SAM" id="Phobius"/>
    </source>
</evidence>
<evidence type="ECO:0000313" key="9">
    <source>
        <dbReference type="Proteomes" id="UP000244926"/>
    </source>
</evidence>
<dbReference type="SUPFAM" id="SSF52833">
    <property type="entry name" value="Thioredoxin-like"/>
    <property type="match status" value="1"/>
</dbReference>
<keyword evidence="2" id="KW-0732">Signal</keyword>
<dbReference type="InterPro" id="IPR036249">
    <property type="entry name" value="Thioredoxin-like_sf"/>
</dbReference>
<dbReference type="GO" id="GO:0016491">
    <property type="term" value="F:oxidoreductase activity"/>
    <property type="evidence" value="ECO:0007669"/>
    <property type="project" value="UniProtKB-KW"/>
</dbReference>
<dbReference type="Pfam" id="PF13462">
    <property type="entry name" value="Thioredoxin_4"/>
    <property type="match status" value="1"/>
</dbReference>
<keyword evidence="3" id="KW-0560">Oxidoreductase</keyword>
<evidence type="ECO:0000313" key="8">
    <source>
        <dbReference type="EMBL" id="SPN73378.1"/>
    </source>
</evidence>
<reference evidence="9" key="1">
    <citation type="submission" date="2017-11" db="EMBL/GenBank/DDBJ databases">
        <authorList>
            <person name="Seth-Smith MB H."/>
        </authorList>
    </citation>
    <scope>NUCLEOTIDE SEQUENCE [LARGE SCALE GENOMIC DNA]</scope>
</reference>
<dbReference type="KEGG" id="csee:C10C_0198"/>
<evidence type="ECO:0000256" key="3">
    <source>
        <dbReference type="ARBA" id="ARBA00023002"/>
    </source>
</evidence>
<organism evidence="8 9">
    <name type="scientific">Chlamydia serpentis</name>
    <dbReference type="NCBI Taxonomy" id="1967782"/>
    <lineage>
        <taxon>Bacteria</taxon>
        <taxon>Pseudomonadati</taxon>
        <taxon>Chlamydiota</taxon>
        <taxon>Chlamydiia</taxon>
        <taxon>Chlamydiales</taxon>
        <taxon>Chlamydiaceae</taxon>
        <taxon>Chlamydia/Chlamydophila group</taxon>
        <taxon>Chlamydia</taxon>
    </lineage>
</organism>